<dbReference type="InterPro" id="IPR013783">
    <property type="entry name" value="Ig-like_fold"/>
</dbReference>
<dbReference type="CDD" id="cd00146">
    <property type="entry name" value="PKD"/>
    <property type="match status" value="1"/>
</dbReference>
<reference evidence="2 3" key="1">
    <citation type="submission" date="2016-05" db="EMBL/GenBank/DDBJ databases">
        <title>Single-cell genome of chain-forming Candidatus Thiomargarita nelsonii and comparison to other large sulfur-oxidizing bacteria.</title>
        <authorList>
            <person name="Winkel M."/>
            <person name="Salman V."/>
            <person name="Woyke T."/>
            <person name="Schulz-Vogt H."/>
            <person name="Richter M."/>
            <person name="Flood B."/>
            <person name="Bailey J."/>
            <person name="Amann R."/>
            <person name="Mussmann M."/>
        </authorList>
    </citation>
    <scope>NUCLEOTIDE SEQUENCE [LARGE SCALE GENOMIC DNA]</scope>
    <source>
        <strain evidence="2 3">THI036</strain>
    </source>
</reference>
<comment type="caution">
    <text evidence="2">The sequence shown here is derived from an EMBL/GenBank/DDBJ whole genome shotgun (WGS) entry which is preliminary data.</text>
</comment>
<dbReference type="InterPro" id="IPR000601">
    <property type="entry name" value="PKD_dom"/>
</dbReference>
<keyword evidence="3" id="KW-1185">Reference proteome</keyword>
<dbReference type="Gene3D" id="2.60.40.10">
    <property type="entry name" value="Immunoglobulins"/>
    <property type="match status" value="1"/>
</dbReference>
<dbReference type="Pfam" id="PF18911">
    <property type="entry name" value="PKD_4"/>
    <property type="match status" value="1"/>
</dbReference>
<sequence length="245" mass="27093">MENTGASRNRTLTIAGKSFTINQASTIGPPPNQPPVARFTAVPIQGQTPLEVTLDARGSYDPDGTIVNYVWIINQQFLSGQIASTIFMAEGEYPITLIVTDNAGATASSEQSILVVETAEIAFVETQAVYNVGDLVTLELIETEAGFRLSPVDLWVALAMPDQTFWFMTSSPFTPFSLEPQAFKWSLDSSKRAHQVFTFEVPYGLGGEYIWYALYVEEGKNPLTDNFFEVIRSNLVIEIMTLKDQ</sequence>
<evidence type="ECO:0000313" key="2">
    <source>
        <dbReference type="EMBL" id="OAD21566.1"/>
    </source>
</evidence>
<evidence type="ECO:0000313" key="3">
    <source>
        <dbReference type="Proteomes" id="UP000076962"/>
    </source>
</evidence>
<organism evidence="2 3">
    <name type="scientific">Candidatus Thiomargarita nelsonii</name>
    <dbReference type="NCBI Taxonomy" id="1003181"/>
    <lineage>
        <taxon>Bacteria</taxon>
        <taxon>Pseudomonadati</taxon>
        <taxon>Pseudomonadota</taxon>
        <taxon>Gammaproteobacteria</taxon>
        <taxon>Thiotrichales</taxon>
        <taxon>Thiotrichaceae</taxon>
        <taxon>Thiomargarita</taxon>
    </lineage>
</organism>
<evidence type="ECO:0000259" key="1">
    <source>
        <dbReference type="PROSITE" id="PS50093"/>
    </source>
</evidence>
<dbReference type="EMBL" id="LUTY01001541">
    <property type="protein sequence ID" value="OAD21566.1"/>
    <property type="molecule type" value="Genomic_DNA"/>
</dbReference>
<dbReference type="SUPFAM" id="SSF49299">
    <property type="entry name" value="PKD domain"/>
    <property type="match status" value="1"/>
</dbReference>
<feature type="domain" description="PKD" evidence="1">
    <location>
        <begin position="35"/>
        <end position="115"/>
    </location>
</feature>
<accession>A0A176S0U3</accession>
<dbReference type="Proteomes" id="UP000076962">
    <property type="component" value="Unassembled WGS sequence"/>
</dbReference>
<dbReference type="PROSITE" id="PS50093">
    <property type="entry name" value="PKD"/>
    <property type="match status" value="1"/>
</dbReference>
<name>A0A176S0U3_9GAMM</name>
<protein>
    <submittedName>
        <fullName evidence="2">PKD domain protein</fullName>
    </submittedName>
</protein>
<dbReference type="AlphaFoldDB" id="A0A176S0U3"/>
<dbReference type="InterPro" id="IPR022409">
    <property type="entry name" value="PKD/Chitinase_dom"/>
</dbReference>
<dbReference type="SMART" id="SM00089">
    <property type="entry name" value="PKD"/>
    <property type="match status" value="1"/>
</dbReference>
<gene>
    <name evidence="2" type="ORF">THIOM_002661</name>
</gene>
<proteinExistence type="predicted"/>
<dbReference type="InterPro" id="IPR035986">
    <property type="entry name" value="PKD_dom_sf"/>
</dbReference>